<dbReference type="EMBL" id="OBMR01000014">
    <property type="protein sequence ID" value="SOC16473.1"/>
    <property type="molecule type" value="Genomic_DNA"/>
</dbReference>
<gene>
    <name evidence="2" type="ORF">SAMN02910411_0412</name>
</gene>
<dbReference type="Pfam" id="PF14014">
    <property type="entry name" value="DUF4230"/>
    <property type="match status" value="1"/>
</dbReference>
<evidence type="ECO:0008006" key="4">
    <source>
        <dbReference type="Google" id="ProtNLM"/>
    </source>
</evidence>
<sequence length="268" mass="30069">MYIDRNEYIDKNKSSDDPSAVNDYYRWTLSDEPDNHRNNSHNKPVIICLIVLLGIAVLLVILSVYKGSGAVSLAYDTAKDKAISEISDKFYNLGFEKGEQKYHVSNNATLSIEGIKTTAKLEVLEVSDVEFVAVDENDNEGDITAVLEVPGRGVYTVDLAEAEFVVDKERSYVLVRVPKPELGNCKINYGDVKKLTFKNDKFNDSIEVGENLAQEMIGNGYLLIQKEFASNARYYSSAEESAENLIENMVKELNPDVENLQVEVEFVE</sequence>
<organism evidence="2 3">
    <name type="scientific">Pseudobutyrivibrio ruminis DSM 9787</name>
    <dbReference type="NCBI Taxonomy" id="1123011"/>
    <lineage>
        <taxon>Bacteria</taxon>
        <taxon>Bacillati</taxon>
        <taxon>Bacillota</taxon>
        <taxon>Clostridia</taxon>
        <taxon>Lachnospirales</taxon>
        <taxon>Lachnospiraceae</taxon>
        <taxon>Pseudobutyrivibrio</taxon>
    </lineage>
</organism>
<dbReference type="Proteomes" id="UP000219563">
    <property type="component" value="Unassembled WGS sequence"/>
</dbReference>
<evidence type="ECO:0000256" key="1">
    <source>
        <dbReference type="SAM" id="Phobius"/>
    </source>
</evidence>
<reference evidence="2 3" key="1">
    <citation type="submission" date="2017-08" db="EMBL/GenBank/DDBJ databases">
        <authorList>
            <person name="de Groot N.N."/>
        </authorList>
    </citation>
    <scope>NUCLEOTIDE SEQUENCE [LARGE SCALE GENOMIC DNA]</scope>
    <source>
        <strain evidence="2 3">DSM 9787</strain>
    </source>
</reference>
<evidence type="ECO:0000313" key="3">
    <source>
        <dbReference type="Proteomes" id="UP000219563"/>
    </source>
</evidence>
<keyword evidence="1" id="KW-0472">Membrane</keyword>
<evidence type="ECO:0000313" key="2">
    <source>
        <dbReference type="EMBL" id="SOC16473.1"/>
    </source>
</evidence>
<proteinExistence type="predicted"/>
<dbReference type="AlphaFoldDB" id="A0A285T9U7"/>
<accession>A0A285T9U7</accession>
<feature type="transmembrane region" description="Helical" evidence="1">
    <location>
        <begin position="45"/>
        <end position="65"/>
    </location>
</feature>
<dbReference type="RefSeq" id="WP_097077193.1">
    <property type="nucleotide sequence ID" value="NZ_OBMR01000014.1"/>
</dbReference>
<keyword evidence="1" id="KW-0812">Transmembrane</keyword>
<keyword evidence="1" id="KW-1133">Transmembrane helix</keyword>
<protein>
    <recommendedName>
        <fullName evidence="4">DUF4230 domain-containing protein</fullName>
    </recommendedName>
</protein>
<name>A0A285T9U7_9FIRM</name>
<dbReference type="InterPro" id="IPR025324">
    <property type="entry name" value="DUF4230"/>
</dbReference>